<dbReference type="AlphaFoldDB" id="A0A915IGK6"/>
<sequence>MPVPPTSMPALPAPLTNAAANTAKVSDAAVMAQPSTTATLSKSINTITWDASALPAHLPWII</sequence>
<proteinExistence type="predicted"/>
<reference evidence="2" key="1">
    <citation type="submission" date="2022-11" db="UniProtKB">
        <authorList>
            <consortium name="WormBaseParasite"/>
        </authorList>
    </citation>
    <scope>IDENTIFICATION</scope>
</reference>
<protein>
    <submittedName>
        <fullName evidence="2">Uncharacterized protein</fullName>
    </submittedName>
</protein>
<organism evidence="1 2">
    <name type="scientific">Romanomermis culicivorax</name>
    <name type="common">Nematode worm</name>
    <dbReference type="NCBI Taxonomy" id="13658"/>
    <lineage>
        <taxon>Eukaryota</taxon>
        <taxon>Metazoa</taxon>
        <taxon>Ecdysozoa</taxon>
        <taxon>Nematoda</taxon>
        <taxon>Enoplea</taxon>
        <taxon>Dorylaimia</taxon>
        <taxon>Mermithida</taxon>
        <taxon>Mermithoidea</taxon>
        <taxon>Mermithidae</taxon>
        <taxon>Romanomermis</taxon>
    </lineage>
</organism>
<dbReference type="Proteomes" id="UP000887565">
    <property type="component" value="Unplaced"/>
</dbReference>
<keyword evidence="1" id="KW-1185">Reference proteome</keyword>
<evidence type="ECO:0000313" key="2">
    <source>
        <dbReference type="WBParaSite" id="nRc.2.0.1.t12411-RA"/>
    </source>
</evidence>
<dbReference type="WBParaSite" id="nRc.2.0.1.t12411-RA">
    <property type="protein sequence ID" value="nRc.2.0.1.t12411-RA"/>
    <property type="gene ID" value="nRc.2.0.1.g12411"/>
</dbReference>
<accession>A0A915IGK6</accession>
<name>A0A915IGK6_ROMCU</name>
<evidence type="ECO:0000313" key="1">
    <source>
        <dbReference type="Proteomes" id="UP000887565"/>
    </source>
</evidence>